<name>A0A1J5IVB4_9BACT</name>
<evidence type="ECO:0000259" key="17">
    <source>
        <dbReference type="PROSITE" id="PS51975"/>
    </source>
</evidence>
<comment type="function">
    <text evidence="3 14 16">Endonuclease that specifically degrades the RNA of RNA-DNA hybrids.</text>
</comment>
<comment type="cofactor">
    <cofactor evidence="14 15">
        <name>Mn(2+)</name>
        <dbReference type="ChEBI" id="CHEBI:29035"/>
    </cofactor>
    <cofactor evidence="14 15">
        <name>Mg(2+)</name>
        <dbReference type="ChEBI" id="CHEBI:18420"/>
    </cofactor>
    <text evidence="14 15">Manganese or magnesium. Binds 1 divalent metal ion per monomer in the absence of substrate. May bind a second metal ion after substrate binding.</text>
</comment>
<evidence type="ECO:0000313" key="18">
    <source>
        <dbReference type="EMBL" id="OIP98362.1"/>
    </source>
</evidence>
<dbReference type="GO" id="GO:0043137">
    <property type="term" value="P:DNA replication, removal of RNA primer"/>
    <property type="evidence" value="ECO:0007669"/>
    <property type="project" value="TreeGrafter"/>
</dbReference>
<evidence type="ECO:0000256" key="12">
    <source>
        <dbReference type="ARBA" id="ARBA00022801"/>
    </source>
</evidence>
<dbReference type="GO" id="GO:0006298">
    <property type="term" value="P:mismatch repair"/>
    <property type="evidence" value="ECO:0007669"/>
    <property type="project" value="TreeGrafter"/>
</dbReference>
<evidence type="ECO:0000256" key="7">
    <source>
        <dbReference type="ARBA" id="ARBA00019179"/>
    </source>
</evidence>
<feature type="binding site" evidence="14 15">
    <location>
        <position position="26"/>
    </location>
    <ligand>
        <name>a divalent metal cation</name>
        <dbReference type="ChEBI" id="CHEBI:60240"/>
    </ligand>
</feature>
<gene>
    <name evidence="14" type="primary">rnhB</name>
    <name evidence="18" type="ORF">AUK40_01710</name>
</gene>
<proteinExistence type="inferred from homology"/>
<evidence type="ECO:0000256" key="9">
    <source>
        <dbReference type="ARBA" id="ARBA00022722"/>
    </source>
</evidence>
<dbReference type="InterPro" id="IPR001352">
    <property type="entry name" value="RNase_HII/HIII"/>
</dbReference>
<dbReference type="GO" id="GO:0003723">
    <property type="term" value="F:RNA binding"/>
    <property type="evidence" value="ECO:0007669"/>
    <property type="project" value="UniProtKB-UniRule"/>
</dbReference>
<evidence type="ECO:0000256" key="3">
    <source>
        <dbReference type="ARBA" id="ARBA00004065"/>
    </source>
</evidence>
<dbReference type="GO" id="GO:0030145">
    <property type="term" value="F:manganese ion binding"/>
    <property type="evidence" value="ECO:0007669"/>
    <property type="project" value="UniProtKB-UniRule"/>
</dbReference>
<dbReference type="PROSITE" id="PS51975">
    <property type="entry name" value="RNASE_H_2"/>
    <property type="match status" value="1"/>
</dbReference>
<dbReference type="InterPro" id="IPR024567">
    <property type="entry name" value="RNase_HII/HIII_dom"/>
</dbReference>
<evidence type="ECO:0000256" key="6">
    <source>
        <dbReference type="ARBA" id="ARBA00012180"/>
    </source>
</evidence>
<evidence type="ECO:0000256" key="11">
    <source>
        <dbReference type="ARBA" id="ARBA00022759"/>
    </source>
</evidence>
<keyword evidence="10 14" id="KW-0479">Metal-binding</keyword>
<evidence type="ECO:0000256" key="15">
    <source>
        <dbReference type="PROSITE-ProRule" id="PRU01319"/>
    </source>
</evidence>
<dbReference type="GO" id="GO:0005737">
    <property type="term" value="C:cytoplasm"/>
    <property type="evidence" value="ECO:0007669"/>
    <property type="project" value="UniProtKB-SubCell"/>
</dbReference>
<dbReference type="InterPro" id="IPR012337">
    <property type="entry name" value="RNaseH-like_sf"/>
</dbReference>
<organism evidence="18 19">
    <name type="scientific">Candidatus Wirthbacteria bacterium CG2_30_54_11</name>
    <dbReference type="NCBI Taxonomy" id="1817892"/>
    <lineage>
        <taxon>Bacteria</taxon>
        <taxon>Candidatus Wirthbacteria</taxon>
    </lineage>
</organism>
<evidence type="ECO:0000256" key="13">
    <source>
        <dbReference type="ARBA" id="ARBA00023211"/>
    </source>
</evidence>
<dbReference type="GO" id="GO:0004523">
    <property type="term" value="F:RNA-DNA hybrid ribonuclease activity"/>
    <property type="evidence" value="ECO:0007669"/>
    <property type="project" value="UniProtKB-UniRule"/>
</dbReference>
<evidence type="ECO:0000256" key="5">
    <source>
        <dbReference type="ARBA" id="ARBA00007383"/>
    </source>
</evidence>
<evidence type="ECO:0000256" key="14">
    <source>
        <dbReference type="HAMAP-Rule" id="MF_00052"/>
    </source>
</evidence>
<dbReference type="InterPro" id="IPR036397">
    <property type="entry name" value="RNaseH_sf"/>
</dbReference>
<dbReference type="PANTHER" id="PTHR10954:SF18">
    <property type="entry name" value="RIBONUCLEASE HII"/>
    <property type="match status" value="1"/>
</dbReference>
<comment type="similarity">
    <text evidence="5 14 16">Belongs to the RNase HII family.</text>
</comment>
<keyword evidence="12 14" id="KW-0378">Hydrolase</keyword>
<dbReference type="Proteomes" id="UP000183245">
    <property type="component" value="Unassembled WGS sequence"/>
</dbReference>
<comment type="caution">
    <text evidence="18">The sequence shown here is derived from an EMBL/GenBank/DDBJ whole genome shotgun (WGS) entry which is preliminary data.</text>
</comment>
<dbReference type="Pfam" id="PF01351">
    <property type="entry name" value="RNase_HII"/>
    <property type="match status" value="1"/>
</dbReference>
<protein>
    <recommendedName>
        <fullName evidence="7 14">Ribonuclease HII</fullName>
        <shortName evidence="14">RNase HII</shortName>
        <ecNumber evidence="6 14">3.1.26.4</ecNumber>
    </recommendedName>
</protein>
<dbReference type="CDD" id="cd07182">
    <property type="entry name" value="RNase_HII_bacteria_HII_like"/>
    <property type="match status" value="1"/>
</dbReference>
<dbReference type="EC" id="3.1.26.4" evidence="6 14"/>
<feature type="binding site" evidence="14 15">
    <location>
        <position position="119"/>
    </location>
    <ligand>
        <name>a divalent metal cation</name>
        <dbReference type="ChEBI" id="CHEBI:60240"/>
    </ligand>
</feature>
<dbReference type="AlphaFoldDB" id="A0A1J5IVB4"/>
<feature type="binding site" evidence="14 15">
    <location>
        <position position="25"/>
    </location>
    <ligand>
        <name>a divalent metal cation</name>
        <dbReference type="ChEBI" id="CHEBI:60240"/>
    </ligand>
</feature>
<evidence type="ECO:0000256" key="2">
    <source>
        <dbReference type="ARBA" id="ARBA00001946"/>
    </source>
</evidence>
<keyword evidence="8 14" id="KW-0963">Cytoplasm</keyword>
<dbReference type="InterPro" id="IPR022898">
    <property type="entry name" value="RNase_HII"/>
</dbReference>
<dbReference type="SUPFAM" id="SSF53098">
    <property type="entry name" value="Ribonuclease H-like"/>
    <property type="match status" value="1"/>
</dbReference>
<comment type="catalytic activity">
    <reaction evidence="1 14 15 16">
        <text>Endonucleolytic cleavage to 5'-phosphomonoester.</text>
        <dbReference type="EC" id="3.1.26.4"/>
    </reaction>
</comment>
<dbReference type="GO" id="GO:0032299">
    <property type="term" value="C:ribonuclease H2 complex"/>
    <property type="evidence" value="ECO:0007669"/>
    <property type="project" value="TreeGrafter"/>
</dbReference>
<accession>A0A1J5IVB4</accession>
<reference evidence="18 19" key="1">
    <citation type="journal article" date="2016" name="Environ. Microbiol.">
        <title>Genomic resolution of a cold subsurface aquifer community provides metabolic insights for novel microbes adapted to high CO concentrations.</title>
        <authorList>
            <person name="Probst A.J."/>
            <person name="Castelle C.J."/>
            <person name="Singh A."/>
            <person name="Brown C.T."/>
            <person name="Anantharaman K."/>
            <person name="Sharon I."/>
            <person name="Hug L.A."/>
            <person name="Burstein D."/>
            <person name="Emerson J.B."/>
            <person name="Thomas B.C."/>
            <person name="Banfield J.F."/>
        </authorList>
    </citation>
    <scope>NUCLEOTIDE SEQUENCE [LARGE SCALE GENOMIC DNA]</scope>
    <source>
        <strain evidence="18">CG2_30_54_11</strain>
    </source>
</reference>
<dbReference type="STRING" id="1817892.AUK40_01710"/>
<dbReference type="NCBIfam" id="NF000595">
    <property type="entry name" value="PRK00015.1-3"/>
    <property type="match status" value="1"/>
</dbReference>
<evidence type="ECO:0000256" key="1">
    <source>
        <dbReference type="ARBA" id="ARBA00000077"/>
    </source>
</evidence>
<evidence type="ECO:0000256" key="4">
    <source>
        <dbReference type="ARBA" id="ARBA00004496"/>
    </source>
</evidence>
<feature type="domain" description="RNase H type-2" evidence="17">
    <location>
        <begin position="19"/>
        <end position="225"/>
    </location>
</feature>
<keyword evidence="11 14" id="KW-0255">Endonuclease</keyword>
<evidence type="ECO:0000256" key="8">
    <source>
        <dbReference type="ARBA" id="ARBA00022490"/>
    </source>
</evidence>
<dbReference type="PANTHER" id="PTHR10954">
    <property type="entry name" value="RIBONUCLEASE H2 SUBUNIT A"/>
    <property type="match status" value="1"/>
</dbReference>
<keyword evidence="9 14" id="KW-0540">Nuclease</keyword>
<dbReference type="EMBL" id="MNZT01000030">
    <property type="protein sequence ID" value="OIP98362.1"/>
    <property type="molecule type" value="Genomic_DNA"/>
</dbReference>
<comment type="subcellular location">
    <subcellularLocation>
        <location evidence="4 14">Cytoplasm</location>
    </subcellularLocation>
</comment>
<evidence type="ECO:0000313" key="19">
    <source>
        <dbReference type="Proteomes" id="UP000183245"/>
    </source>
</evidence>
<evidence type="ECO:0000256" key="16">
    <source>
        <dbReference type="RuleBase" id="RU003515"/>
    </source>
</evidence>
<comment type="cofactor">
    <cofactor evidence="2">
        <name>Mg(2+)</name>
        <dbReference type="ChEBI" id="CHEBI:18420"/>
    </cofactor>
</comment>
<dbReference type="Gene3D" id="3.30.420.10">
    <property type="entry name" value="Ribonuclease H-like superfamily/Ribonuclease H"/>
    <property type="match status" value="1"/>
</dbReference>
<evidence type="ECO:0000256" key="10">
    <source>
        <dbReference type="ARBA" id="ARBA00022723"/>
    </source>
</evidence>
<keyword evidence="13 14" id="KW-0464">Manganese</keyword>
<sequence>MPAIPSFAEEQQLWSQSTMAVAGLDEAGRGPWAGPVYAAAVIFPAGLDASKLHGLTDSKLLTRTARDRWFEVIKSLAAGFGISKTEAEEIDRIGIVPATKRAMLLAISQLASCSHILCDAMSFNPIDFLLLPPAQQAEVSHLINHQKSYVRGEQISLSIAAASVLAKVSRDREMCQLDERYPRYGFSRHKGYGTREHQQTLLRYGPCPLHRVSFKPIKQLLEVGL</sequence>
<dbReference type="HAMAP" id="MF_00052_B">
    <property type="entry name" value="RNase_HII_B"/>
    <property type="match status" value="1"/>
</dbReference>